<dbReference type="AlphaFoldDB" id="A0A9N7VN28"/>
<reference evidence="2" key="1">
    <citation type="submission" date="2020-03" db="EMBL/GenBank/DDBJ databases">
        <authorList>
            <person name="Weist P."/>
        </authorList>
    </citation>
    <scope>NUCLEOTIDE SEQUENCE</scope>
</reference>
<organism evidence="2 3">
    <name type="scientific">Pleuronectes platessa</name>
    <name type="common">European plaice</name>
    <dbReference type="NCBI Taxonomy" id="8262"/>
    <lineage>
        <taxon>Eukaryota</taxon>
        <taxon>Metazoa</taxon>
        <taxon>Chordata</taxon>
        <taxon>Craniata</taxon>
        <taxon>Vertebrata</taxon>
        <taxon>Euteleostomi</taxon>
        <taxon>Actinopterygii</taxon>
        <taxon>Neopterygii</taxon>
        <taxon>Teleostei</taxon>
        <taxon>Neoteleostei</taxon>
        <taxon>Acanthomorphata</taxon>
        <taxon>Carangaria</taxon>
        <taxon>Pleuronectiformes</taxon>
        <taxon>Pleuronectoidei</taxon>
        <taxon>Pleuronectidae</taxon>
        <taxon>Pleuronectes</taxon>
    </lineage>
</organism>
<gene>
    <name evidence="2" type="ORF">PLEPLA_LOCUS39009</name>
</gene>
<comment type="caution">
    <text evidence="2">The sequence shown here is derived from an EMBL/GenBank/DDBJ whole genome shotgun (WGS) entry which is preliminary data.</text>
</comment>
<feature type="region of interest" description="Disordered" evidence="1">
    <location>
        <begin position="1"/>
        <end position="49"/>
    </location>
</feature>
<accession>A0A9N7VN28</accession>
<proteinExistence type="predicted"/>
<evidence type="ECO:0000256" key="1">
    <source>
        <dbReference type="SAM" id="MobiDB-lite"/>
    </source>
</evidence>
<evidence type="ECO:0000313" key="2">
    <source>
        <dbReference type="EMBL" id="CAB1451316.1"/>
    </source>
</evidence>
<dbReference type="Proteomes" id="UP001153269">
    <property type="component" value="Unassembled WGS sequence"/>
</dbReference>
<evidence type="ECO:0000313" key="3">
    <source>
        <dbReference type="Proteomes" id="UP001153269"/>
    </source>
</evidence>
<sequence>MPNGKAQSKELRCESGYESGRQLRGQRVGVDGGLMQRASTTQGQEGAPPHEALRSLVHRRLDDGLTLWSAKPSPTIEQCQSKYSKEIETTSPHIYIHMACNGMIAWCYQSKLRRLLRTHRNNHNR</sequence>
<dbReference type="EMBL" id="CADEAL010004085">
    <property type="protein sequence ID" value="CAB1451316.1"/>
    <property type="molecule type" value="Genomic_DNA"/>
</dbReference>
<protein>
    <submittedName>
        <fullName evidence="2">Uncharacterized protein</fullName>
    </submittedName>
</protein>
<keyword evidence="3" id="KW-1185">Reference proteome</keyword>
<name>A0A9N7VN28_PLEPL</name>